<name>A0ABW0IAK7_9BACT</name>
<gene>
    <name evidence="2" type="ORF">ACFPMF_10395</name>
</gene>
<reference evidence="3" key="1">
    <citation type="journal article" date="2019" name="Int. J. Syst. Evol. Microbiol.">
        <title>The Global Catalogue of Microorganisms (GCM) 10K type strain sequencing project: providing services to taxonomists for standard genome sequencing and annotation.</title>
        <authorList>
            <consortium name="The Broad Institute Genomics Platform"/>
            <consortium name="The Broad Institute Genome Sequencing Center for Infectious Disease"/>
            <person name="Wu L."/>
            <person name="Ma J."/>
        </authorList>
    </citation>
    <scope>NUCLEOTIDE SEQUENCE [LARGE SCALE GENOMIC DNA]</scope>
    <source>
        <strain evidence="3">CCUG 55250</strain>
    </source>
</reference>
<dbReference type="Gene3D" id="3.50.50.60">
    <property type="entry name" value="FAD/NAD(P)-binding domain"/>
    <property type="match status" value="1"/>
</dbReference>
<keyword evidence="2" id="KW-0560">Oxidoreductase</keyword>
<dbReference type="Gene3D" id="1.10.3110.10">
    <property type="entry name" value="protoporphyrinogen ix oxidase, domain 3"/>
    <property type="match status" value="1"/>
</dbReference>
<dbReference type="Gene3D" id="3.90.660.20">
    <property type="entry name" value="Protoporphyrinogen oxidase, mitochondrial, domain 2"/>
    <property type="match status" value="1"/>
</dbReference>
<accession>A0ABW0IAK7</accession>
<protein>
    <submittedName>
        <fullName evidence="2">NAD(P)/FAD-dependent oxidoreductase</fullName>
        <ecNumber evidence="2">1.-.-.-</ecNumber>
    </submittedName>
</protein>
<dbReference type="SUPFAM" id="SSF51905">
    <property type="entry name" value="FAD/NAD(P)-binding domain"/>
    <property type="match status" value="1"/>
</dbReference>
<dbReference type="Proteomes" id="UP001596106">
    <property type="component" value="Unassembled WGS sequence"/>
</dbReference>
<organism evidence="2 3">
    <name type="scientific">Larkinella bovis</name>
    <dbReference type="NCBI Taxonomy" id="683041"/>
    <lineage>
        <taxon>Bacteria</taxon>
        <taxon>Pseudomonadati</taxon>
        <taxon>Bacteroidota</taxon>
        <taxon>Cytophagia</taxon>
        <taxon>Cytophagales</taxon>
        <taxon>Spirosomataceae</taxon>
        <taxon>Larkinella</taxon>
    </lineage>
</organism>
<dbReference type="PANTHER" id="PTHR42841">
    <property type="entry name" value="AMINE OXIDASE"/>
    <property type="match status" value="1"/>
</dbReference>
<dbReference type="GO" id="GO:0016491">
    <property type="term" value="F:oxidoreductase activity"/>
    <property type="evidence" value="ECO:0007669"/>
    <property type="project" value="UniProtKB-KW"/>
</dbReference>
<proteinExistence type="predicted"/>
<sequence length="421" mass="46482">MQSTPSVVIVGAGMAGLTCAVYLRQAGIEATLLEASDGVGGRIRTDQVNGFRLDRGFQILLTAYPETRRLLDYGALDLQRFRPGALIHDPTGRWMPFINPLREPSSLFQTLSSGVGTFSDKVRVIELMRQVSGLSTNEFFHQAPTSTEAFLETFGFSDQIIELFFRPFFGGIFLEDALLTSSNFFQFCFHHFYEGDAALPAAGMEAIPQQLASRLHPSRIRFRSAVQQILGHTLYLENGETVPADVIVLAVDASAANRLLGSEQPERTFTHTTNTYFTAPQAPKPTRSKSEKLLLLNANRQSAVHNLAVLSDVAPSYAPDGQALISVSTQGLEAVNEKALADRIRKELSGWFGAEVDHWHWLRTYHLPEALPEYLPDARHSALKVAEGLYQCGDQTAYPSLNAAMQTGRQVAELILANYPH</sequence>
<dbReference type="RefSeq" id="WP_379844108.1">
    <property type="nucleotide sequence ID" value="NZ_JBHSMA010000002.1"/>
</dbReference>
<evidence type="ECO:0000313" key="3">
    <source>
        <dbReference type="Proteomes" id="UP001596106"/>
    </source>
</evidence>
<dbReference type="EMBL" id="JBHSMA010000002">
    <property type="protein sequence ID" value="MFC5409718.1"/>
    <property type="molecule type" value="Genomic_DNA"/>
</dbReference>
<dbReference type="InterPro" id="IPR002937">
    <property type="entry name" value="Amino_oxidase"/>
</dbReference>
<dbReference type="EC" id="1.-.-.-" evidence="2"/>
<comment type="caution">
    <text evidence="2">The sequence shown here is derived from an EMBL/GenBank/DDBJ whole genome shotgun (WGS) entry which is preliminary data.</text>
</comment>
<evidence type="ECO:0000313" key="2">
    <source>
        <dbReference type="EMBL" id="MFC5409718.1"/>
    </source>
</evidence>
<dbReference type="InterPro" id="IPR036188">
    <property type="entry name" value="FAD/NAD-bd_sf"/>
</dbReference>
<dbReference type="Pfam" id="PF01593">
    <property type="entry name" value="Amino_oxidase"/>
    <property type="match status" value="1"/>
</dbReference>
<evidence type="ECO:0000259" key="1">
    <source>
        <dbReference type="Pfam" id="PF01593"/>
    </source>
</evidence>
<keyword evidence="3" id="KW-1185">Reference proteome</keyword>
<feature type="domain" description="Amine oxidase" evidence="1">
    <location>
        <begin position="14"/>
        <end position="416"/>
    </location>
</feature>